<sequence>MWSFVASIKQVVADVLSYQPRFELAAAQAEERERENIRRQLDQLLLVLHGHLLMFCSALDTLASKLQTAEAQHLFLSETTSPEARVLRRQAWETVEEYEDLKNEYWLSFWLTFIDDDASDIEAMPVTMQEVENVIQSGRVRFHQLEDESDARRRECALLTAQIMGKYEVAKDKLSMNDVPPDSPYTSY</sequence>
<dbReference type="Proteomes" id="UP001172102">
    <property type="component" value="Unassembled WGS sequence"/>
</dbReference>
<accession>A0AA40AF77</accession>
<comment type="caution">
    <text evidence="1">The sequence shown here is derived from an EMBL/GenBank/DDBJ whole genome shotgun (WGS) entry which is preliminary data.</text>
</comment>
<protein>
    <submittedName>
        <fullName evidence="1">Uncharacterized protein</fullName>
    </submittedName>
</protein>
<dbReference type="EMBL" id="JAUKUA010000004">
    <property type="protein sequence ID" value="KAK0714752.1"/>
    <property type="molecule type" value="Genomic_DNA"/>
</dbReference>
<evidence type="ECO:0000313" key="1">
    <source>
        <dbReference type="EMBL" id="KAK0714752.1"/>
    </source>
</evidence>
<keyword evidence="2" id="KW-1185">Reference proteome</keyword>
<dbReference type="AlphaFoldDB" id="A0AA40AF77"/>
<reference evidence="1" key="1">
    <citation type="submission" date="2023-06" db="EMBL/GenBank/DDBJ databases">
        <title>Genome-scale phylogeny and comparative genomics of the fungal order Sordariales.</title>
        <authorList>
            <consortium name="Lawrence Berkeley National Laboratory"/>
            <person name="Hensen N."/>
            <person name="Bonometti L."/>
            <person name="Westerberg I."/>
            <person name="Brannstrom I.O."/>
            <person name="Guillou S."/>
            <person name="Cros-Aarteil S."/>
            <person name="Calhoun S."/>
            <person name="Haridas S."/>
            <person name="Kuo A."/>
            <person name="Mondo S."/>
            <person name="Pangilinan J."/>
            <person name="Riley R."/>
            <person name="Labutti K."/>
            <person name="Andreopoulos B."/>
            <person name="Lipzen A."/>
            <person name="Chen C."/>
            <person name="Yanf M."/>
            <person name="Daum C."/>
            <person name="Ng V."/>
            <person name="Clum A."/>
            <person name="Steindorff A."/>
            <person name="Ohm R."/>
            <person name="Martin F."/>
            <person name="Silar P."/>
            <person name="Natvig D."/>
            <person name="Lalanne C."/>
            <person name="Gautier V."/>
            <person name="Ament-Velasquez S.L."/>
            <person name="Kruys A."/>
            <person name="Hutchinson M.I."/>
            <person name="Powell A.J."/>
            <person name="Barry K."/>
            <person name="Miller A.N."/>
            <person name="Grigoriev I.V."/>
            <person name="Debuchy R."/>
            <person name="Gladieux P."/>
            <person name="Thoren M.H."/>
            <person name="Johannesson H."/>
        </authorList>
    </citation>
    <scope>NUCLEOTIDE SEQUENCE</scope>
    <source>
        <strain evidence="1">SMH4607-1</strain>
    </source>
</reference>
<name>A0AA40AF77_9PEZI</name>
<organism evidence="1 2">
    <name type="scientific">Lasiosphaeris hirsuta</name>
    <dbReference type="NCBI Taxonomy" id="260670"/>
    <lineage>
        <taxon>Eukaryota</taxon>
        <taxon>Fungi</taxon>
        <taxon>Dikarya</taxon>
        <taxon>Ascomycota</taxon>
        <taxon>Pezizomycotina</taxon>
        <taxon>Sordariomycetes</taxon>
        <taxon>Sordariomycetidae</taxon>
        <taxon>Sordariales</taxon>
        <taxon>Lasiosphaeriaceae</taxon>
        <taxon>Lasiosphaeris</taxon>
    </lineage>
</organism>
<gene>
    <name evidence="1" type="ORF">B0H67DRAFT_644586</name>
</gene>
<proteinExistence type="predicted"/>
<evidence type="ECO:0000313" key="2">
    <source>
        <dbReference type="Proteomes" id="UP001172102"/>
    </source>
</evidence>